<dbReference type="InterPro" id="IPR014756">
    <property type="entry name" value="Ig_E-set"/>
</dbReference>
<sequence>MLYVKTSILPTTPWVVLRGRPSEASGQEMGGRVLIRLIRSLKVKQVTIAFQPVVPNMAMLWRSQNIVCSRQSPIVKELFSASDTCLGYSVWNPSDSDTHEFPFSFAIPGHIHESVNTEFGQIGYELKVTIQSCGFGINTWTQSLPVPVYRVPKEGSSWDFALADSLRMRADWLGAVELEVLSDSVSVTAKSKLNVRAVIRPLQKNQMLVDIGLRLYEKTKVKTSLDRFGDPIKSERLICQSHMRTDDPEGDLNVLPLRHEYCFDLDLCIPQAFSDIQYDTDTSHLSIKHELI</sequence>
<comment type="caution">
    <text evidence="2">The sequence shown here is derived from an EMBL/GenBank/DDBJ whole genome shotgun (WGS) entry which is preliminary data.</text>
</comment>
<reference evidence="2" key="1">
    <citation type="submission" date="2022-07" db="EMBL/GenBank/DDBJ databases">
        <title>Phylogenomic reconstructions and comparative analyses of Kickxellomycotina fungi.</title>
        <authorList>
            <person name="Reynolds N.K."/>
            <person name="Stajich J.E."/>
            <person name="Barry K."/>
            <person name="Grigoriev I.V."/>
            <person name="Crous P."/>
            <person name="Smith M.E."/>
        </authorList>
    </citation>
    <scope>NUCLEOTIDE SEQUENCE</scope>
    <source>
        <strain evidence="2">NBRC 32514</strain>
    </source>
</reference>
<proteinExistence type="predicted"/>
<dbReference type="AlphaFoldDB" id="A0A9W7XWA5"/>
<dbReference type="Proteomes" id="UP001149813">
    <property type="component" value="Unassembled WGS sequence"/>
</dbReference>
<dbReference type="Pfam" id="PF00339">
    <property type="entry name" value="Arrestin_N"/>
    <property type="match status" value="1"/>
</dbReference>
<feature type="domain" description="Arrestin-like N-terminal" evidence="1">
    <location>
        <begin position="25"/>
        <end position="132"/>
    </location>
</feature>
<name>A0A9W7XWA5_9FUNG</name>
<dbReference type="InterPro" id="IPR014752">
    <property type="entry name" value="Arrestin-like_C"/>
</dbReference>
<dbReference type="OrthoDB" id="2333384at2759"/>
<dbReference type="Gene3D" id="2.60.40.640">
    <property type="match status" value="1"/>
</dbReference>
<evidence type="ECO:0000313" key="3">
    <source>
        <dbReference type="Proteomes" id="UP001149813"/>
    </source>
</evidence>
<gene>
    <name evidence="2" type="ORF">LPJ53_004850</name>
</gene>
<evidence type="ECO:0000259" key="1">
    <source>
        <dbReference type="Pfam" id="PF00339"/>
    </source>
</evidence>
<dbReference type="SUPFAM" id="SSF81296">
    <property type="entry name" value="E set domains"/>
    <property type="match status" value="1"/>
</dbReference>
<keyword evidence="3" id="KW-1185">Reference proteome</keyword>
<dbReference type="EMBL" id="JANBOJ010000249">
    <property type="protein sequence ID" value="KAJ1720531.1"/>
    <property type="molecule type" value="Genomic_DNA"/>
</dbReference>
<protein>
    <recommendedName>
        <fullName evidence="1">Arrestin-like N-terminal domain-containing protein</fullName>
    </recommendedName>
</protein>
<evidence type="ECO:0000313" key="2">
    <source>
        <dbReference type="EMBL" id="KAJ1720531.1"/>
    </source>
</evidence>
<organism evidence="2 3">
    <name type="scientific">Coemansia erecta</name>
    <dbReference type="NCBI Taxonomy" id="147472"/>
    <lineage>
        <taxon>Eukaryota</taxon>
        <taxon>Fungi</taxon>
        <taxon>Fungi incertae sedis</taxon>
        <taxon>Zoopagomycota</taxon>
        <taxon>Kickxellomycotina</taxon>
        <taxon>Kickxellomycetes</taxon>
        <taxon>Kickxellales</taxon>
        <taxon>Kickxellaceae</taxon>
        <taxon>Coemansia</taxon>
    </lineage>
</organism>
<dbReference type="InterPro" id="IPR011021">
    <property type="entry name" value="Arrestin-like_N"/>
</dbReference>
<accession>A0A9W7XWA5</accession>